<evidence type="ECO:0000313" key="2">
    <source>
        <dbReference type="EMBL" id="RDX42168.1"/>
    </source>
</evidence>
<dbReference type="Proteomes" id="UP000256964">
    <property type="component" value="Unassembled WGS sequence"/>
</dbReference>
<feature type="region of interest" description="Disordered" evidence="1">
    <location>
        <begin position="126"/>
        <end position="163"/>
    </location>
</feature>
<proteinExistence type="predicted"/>
<dbReference type="AlphaFoldDB" id="A0A371CPE0"/>
<accession>A0A371CPE0</accession>
<reference evidence="2 3" key="1">
    <citation type="journal article" date="2018" name="Biotechnol. Biofuels">
        <title>Integrative visual omics of the white-rot fungus Polyporus brumalis exposes the biotechnological potential of its oxidative enzymes for delignifying raw plant biomass.</title>
        <authorList>
            <person name="Miyauchi S."/>
            <person name="Rancon A."/>
            <person name="Drula E."/>
            <person name="Hage H."/>
            <person name="Chaduli D."/>
            <person name="Favel A."/>
            <person name="Grisel S."/>
            <person name="Henrissat B."/>
            <person name="Herpoel-Gimbert I."/>
            <person name="Ruiz-Duenas F.J."/>
            <person name="Chevret D."/>
            <person name="Hainaut M."/>
            <person name="Lin J."/>
            <person name="Wang M."/>
            <person name="Pangilinan J."/>
            <person name="Lipzen A."/>
            <person name="Lesage-Meessen L."/>
            <person name="Navarro D."/>
            <person name="Riley R."/>
            <person name="Grigoriev I.V."/>
            <person name="Zhou S."/>
            <person name="Raouche S."/>
            <person name="Rosso M.N."/>
        </authorList>
    </citation>
    <scope>NUCLEOTIDE SEQUENCE [LARGE SCALE GENOMIC DNA]</scope>
    <source>
        <strain evidence="2 3">BRFM 1820</strain>
    </source>
</reference>
<gene>
    <name evidence="2" type="ORF">OH76DRAFT_139739</name>
</gene>
<evidence type="ECO:0000313" key="3">
    <source>
        <dbReference type="Proteomes" id="UP000256964"/>
    </source>
</evidence>
<feature type="region of interest" description="Disordered" evidence="1">
    <location>
        <begin position="55"/>
        <end position="75"/>
    </location>
</feature>
<sequence length="241" mass="25913">MANCGRRTRGTQARTGWEPQAAGTVAALGEPAASCDVGEEAEQGAAGVSGCPTLHFPANNAQHPKRPPATRHLPGRRTHILRLFPTARGQPSQSGREVSLALAPCTLGLISCVPCFDRTCFGHGNRDVDGRRESQASMHPARRPPAGRSPARESSRVRSQSRLGDSHVRRVLYYTLGGVTRRPPDARHSALGAEVRTRLWYRPWLGEVRTSACEPHPGPGAGRVSAPWDWGDSDADGSLKP</sequence>
<organism evidence="2 3">
    <name type="scientific">Lentinus brumalis</name>
    <dbReference type="NCBI Taxonomy" id="2498619"/>
    <lineage>
        <taxon>Eukaryota</taxon>
        <taxon>Fungi</taxon>
        <taxon>Dikarya</taxon>
        <taxon>Basidiomycota</taxon>
        <taxon>Agaricomycotina</taxon>
        <taxon>Agaricomycetes</taxon>
        <taxon>Polyporales</taxon>
        <taxon>Polyporaceae</taxon>
        <taxon>Lentinus</taxon>
    </lineage>
</organism>
<name>A0A371CPE0_9APHY</name>
<evidence type="ECO:0000256" key="1">
    <source>
        <dbReference type="SAM" id="MobiDB-lite"/>
    </source>
</evidence>
<feature type="region of interest" description="Disordered" evidence="1">
    <location>
        <begin position="1"/>
        <end position="20"/>
    </location>
</feature>
<feature type="compositionally biased region" description="Basic residues" evidence="1">
    <location>
        <begin position="63"/>
        <end position="75"/>
    </location>
</feature>
<keyword evidence="3" id="KW-1185">Reference proteome</keyword>
<feature type="region of interest" description="Disordered" evidence="1">
    <location>
        <begin position="211"/>
        <end position="241"/>
    </location>
</feature>
<protein>
    <submittedName>
        <fullName evidence="2">Uncharacterized protein</fullName>
    </submittedName>
</protein>
<dbReference type="EMBL" id="KZ857491">
    <property type="protein sequence ID" value="RDX42168.1"/>
    <property type="molecule type" value="Genomic_DNA"/>
</dbReference>